<evidence type="ECO:0000256" key="1">
    <source>
        <dbReference type="SAM" id="MobiDB-lite"/>
    </source>
</evidence>
<dbReference type="PROSITE" id="PS51996">
    <property type="entry name" value="TR_MART"/>
    <property type="match status" value="1"/>
</dbReference>
<dbReference type="InterPro" id="IPR009319">
    <property type="entry name" value="Phage_A118_VSP1"/>
</dbReference>
<feature type="domain" description="ADP ribosyltransferase" evidence="2">
    <location>
        <begin position="445"/>
        <end position="605"/>
    </location>
</feature>
<sequence>MAVDQDLLDQIAGTVADLYRSVEASLITVVADELKKDLIAPTAEVKLDAIRRLRAAAVAVHDRLQKTKSAVVREAIRQAYRDGYGSALTGLPVSKAVRDDARQAMGQVPGAAVIENIAAALHRDLGRVEGNILRAPMDAYRAVQAATAARIATGTATRRQASQAAWQRLMDQGIVSFTDRAGRQWRLSSYTEMIGRTNAARAAIQGQMDRLASIGIDLVYVSDNTQECRRCRPYESKVLRRNSGPIGKIRMEHATQDGEQVTVDVLDTLDGARAKGFQHPNCRHSVSAYLPGVTKLKKDTADPEGDVARQKQRALERKIRKEKESALAALTPEAKKAANARVRAAQANLRDHLAKHPKLKRLSYREQIGAGNHPGPGGPKGGPVGDMQPPTPTPTPDAGPAAKKAEAKARALAQAKKKAEAQKFGGMRKALRHRTNADGVKWANTKHPTPNLTPDEQSALRGYTGIAHDMVNKALRGGVLPTTSRDLANYNRIVKGLETAFDKAELPEDVILHRGVGEMFARFLGADLRRPETMADLVGKEFAEQGYMSTSVGRNAAFNGEIYLMIKAPKGTKALNVMDFSQYGEEEREMLLDRGMRYVVHAAYERNNKWFMELEIVPDDWTKPTGWKPDPVGDVDDGYAGGFAKEDGE</sequence>
<reference evidence="3 4" key="1">
    <citation type="submission" date="2017-05" db="EMBL/GenBank/DDBJ databases">
        <title>Biotechnological potential of actinobacteria isolated from South African environments.</title>
        <authorList>
            <person name="Le Roes-Hill M."/>
            <person name="Prins A."/>
            <person name="Durrell K.A."/>
        </authorList>
    </citation>
    <scope>NUCLEOTIDE SEQUENCE [LARGE SCALE GENOMIC DNA]</scope>
    <source>
        <strain evidence="3">M26</strain>
    </source>
</reference>
<evidence type="ECO:0000259" key="2">
    <source>
        <dbReference type="Pfam" id="PF03496"/>
    </source>
</evidence>
<dbReference type="Pfam" id="PF06152">
    <property type="entry name" value="Phage_min_cap2"/>
    <property type="match status" value="1"/>
</dbReference>
<feature type="region of interest" description="Disordered" evidence="1">
    <location>
        <begin position="368"/>
        <end position="456"/>
    </location>
</feature>
<dbReference type="Pfam" id="PF03496">
    <property type="entry name" value="ADPrib_exo_Tox"/>
    <property type="match status" value="1"/>
</dbReference>
<dbReference type="GO" id="GO:0005198">
    <property type="term" value="F:structural molecule activity"/>
    <property type="evidence" value="ECO:0007669"/>
    <property type="project" value="InterPro"/>
</dbReference>
<protein>
    <recommendedName>
        <fullName evidence="2">ADP ribosyltransferase domain-containing protein</fullName>
    </recommendedName>
</protein>
<dbReference type="InterPro" id="IPR003540">
    <property type="entry name" value="ADP-ribosyltransferase"/>
</dbReference>
<dbReference type="RefSeq" id="WP_086568091.1">
    <property type="nucleotide sequence ID" value="NZ_NGFP01000009.1"/>
</dbReference>
<dbReference type="AlphaFoldDB" id="A0A243RVT7"/>
<feature type="compositionally biased region" description="Polar residues" evidence="1">
    <location>
        <begin position="446"/>
        <end position="456"/>
    </location>
</feature>
<dbReference type="SUPFAM" id="SSF56399">
    <property type="entry name" value="ADP-ribosylation"/>
    <property type="match status" value="1"/>
</dbReference>
<accession>A0A243RVT7</accession>
<dbReference type="Gene3D" id="3.90.176.10">
    <property type="entry name" value="Toxin ADP-ribosyltransferase, Chain A, domain 1"/>
    <property type="match status" value="1"/>
</dbReference>
<evidence type="ECO:0000313" key="4">
    <source>
        <dbReference type="Proteomes" id="UP000194761"/>
    </source>
</evidence>
<feature type="compositionally biased region" description="Gly residues" evidence="1">
    <location>
        <begin position="372"/>
        <end position="384"/>
    </location>
</feature>
<dbReference type="GO" id="GO:0005576">
    <property type="term" value="C:extracellular region"/>
    <property type="evidence" value="ECO:0007669"/>
    <property type="project" value="InterPro"/>
</dbReference>
<feature type="region of interest" description="Disordered" evidence="1">
    <location>
        <begin position="625"/>
        <end position="649"/>
    </location>
</feature>
<dbReference type="EMBL" id="NGFP01000009">
    <property type="protein sequence ID" value="OUC99327.1"/>
    <property type="molecule type" value="Genomic_DNA"/>
</dbReference>
<name>A0A243RVT7_9ACTN</name>
<proteinExistence type="predicted"/>
<comment type="caution">
    <text evidence="3">The sequence shown here is derived from an EMBL/GenBank/DDBJ whole genome shotgun (WGS) entry which is preliminary data.</text>
</comment>
<dbReference type="Proteomes" id="UP000194761">
    <property type="component" value="Unassembled WGS sequence"/>
</dbReference>
<gene>
    <name evidence="3" type="ORF">CA984_03720</name>
</gene>
<organism evidence="3 4">
    <name type="scientific">Streptosporangium minutum</name>
    <dbReference type="NCBI Taxonomy" id="569862"/>
    <lineage>
        <taxon>Bacteria</taxon>
        <taxon>Bacillati</taxon>
        <taxon>Actinomycetota</taxon>
        <taxon>Actinomycetes</taxon>
        <taxon>Streptosporangiales</taxon>
        <taxon>Streptosporangiaceae</taxon>
        <taxon>Streptosporangium</taxon>
    </lineage>
</organism>
<keyword evidence="4" id="KW-1185">Reference proteome</keyword>
<evidence type="ECO:0000313" key="3">
    <source>
        <dbReference type="EMBL" id="OUC99327.1"/>
    </source>
</evidence>